<dbReference type="AlphaFoldDB" id="A0A1F7ZPK8"/>
<dbReference type="RefSeq" id="XP_022384765.1">
    <property type="nucleotide sequence ID" value="XM_022537361.1"/>
</dbReference>
<dbReference type="STRING" id="109264.A0A1F7ZPK8"/>
<evidence type="ECO:0000313" key="2">
    <source>
        <dbReference type="Proteomes" id="UP000179179"/>
    </source>
</evidence>
<gene>
    <name evidence="1" type="ORF">ABOM_010233</name>
</gene>
<dbReference type="Proteomes" id="UP000179179">
    <property type="component" value="Unassembled WGS sequence"/>
</dbReference>
<evidence type="ECO:0000313" key="1">
    <source>
        <dbReference type="EMBL" id="OGM41048.1"/>
    </source>
</evidence>
<organism evidence="1 2">
    <name type="scientific">Aspergillus bombycis</name>
    <dbReference type="NCBI Taxonomy" id="109264"/>
    <lineage>
        <taxon>Eukaryota</taxon>
        <taxon>Fungi</taxon>
        <taxon>Dikarya</taxon>
        <taxon>Ascomycota</taxon>
        <taxon>Pezizomycotina</taxon>
        <taxon>Eurotiomycetes</taxon>
        <taxon>Eurotiomycetidae</taxon>
        <taxon>Eurotiales</taxon>
        <taxon>Aspergillaceae</taxon>
        <taxon>Aspergillus</taxon>
    </lineage>
</organism>
<accession>A0A1F7ZPK8</accession>
<dbReference type="OrthoDB" id="16820at2759"/>
<comment type="caution">
    <text evidence="1">The sequence shown here is derived from an EMBL/GenBank/DDBJ whole genome shotgun (WGS) entry which is preliminary data.</text>
</comment>
<name>A0A1F7ZPK8_9EURO</name>
<reference evidence="1 2" key="1">
    <citation type="journal article" date="2016" name="Genome Biol. Evol.">
        <title>Draft genome sequence of an aflatoxigenic Aspergillus species, A. bombycis.</title>
        <authorList>
            <person name="Moore G.G."/>
            <person name="Mack B.M."/>
            <person name="Beltz S.B."/>
            <person name="Gilbert M.K."/>
        </authorList>
    </citation>
    <scope>NUCLEOTIDE SEQUENCE [LARGE SCALE GENOMIC DNA]</scope>
    <source>
        <strain evidence="2">NRRL 26010</strain>
    </source>
</reference>
<protein>
    <submittedName>
        <fullName evidence="1">Uncharacterized protein</fullName>
    </submittedName>
</protein>
<keyword evidence="2" id="KW-1185">Reference proteome</keyword>
<sequence length="87" mass="9673">MASHNRTQLRRINHAAVSVAHIEGRRVLRSEAPHAGIFHLYPEDLNEVKIAYMATGNGVGFEFFEFIDPSHVPPAGSFQYALGGFHI</sequence>
<proteinExistence type="predicted"/>
<dbReference type="GeneID" id="34453623"/>
<dbReference type="EMBL" id="LYCR01000122">
    <property type="protein sequence ID" value="OGM41048.1"/>
    <property type="molecule type" value="Genomic_DNA"/>
</dbReference>